<accession>A0A8H7UJW5</accession>
<evidence type="ECO:0000313" key="12">
    <source>
        <dbReference type="Proteomes" id="UP000654370"/>
    </source>
</evidence>
<dbReference type="AlphaFoldDB" id="A0A8H7UJW5"/>
<dbReference type="GO" id="GO:0008270">
    <property type="term" value="F:zinc ion binding"/>
    <property type="evidence" value="ECO:0007669"/>
    <property type="project" value="UniProtKB-KW"/>
</dbReference>
<evidence type="ECO:0000256" key="9">
    <source>
        <dbReference type="SAM" id="MobiDB-lite"/>
    </source>
</evidence>
<evidence type="ECO:0000313" key="11">
    <source>
        <dbReference type="EMBL" id="KAG2182468.1"/>
    </source>
</evidence>
<dbReference type="InterPro" id="IPR051834">
    <property type="entry name" value="RING_finger_E3_ligase"/>
</dbReference>
<keyword evidence="5 8" id="KW-0863">Zinc-finger</keyword>
<proteinExistence type="predicted"/>
<dbReference type="GO" id="GO:0061630">
    <property type="term" value="F:ubiquitin protein ligase activity"/>
    <property type="evidence" value="ECO:0007669"/>
    <property type="project" value="UniProtKB-EC"/>
</dbReference>
<dbReference type="SMART" id="SM00184">
    <property type="entry name" value="RING"/>
    <property type="match status" value="1"/>
</dbReference>
<comment type="caution">
    <text evidence="11">The sequence shown here is derived from an EMBL/GenBank/DDBJ whole genome shotgun (WGS) entry which is preliminary data.</text>
</comment>
<dbReference type="InterPro" id="IPR013083">
    <property type="entry name" value="Znf_RING/FYVE/PHD"/>
</dbReference>
<feature type="region of interest" description="Disordered" evidence="9">
    <location>
        <begin position="20"/>
        <end position="48"/>
    </location>
</feature>
<evidence type="ECO:0000256" key="6">
    <source>
        <dbReference type="ARBA" id="ARBA00022786"/>
    </source>
</evidence>
<dbReference type="SMART" id="SM00744">
    <property type="entry name" value="RINGv"/>
    <property type="match status" value="1"/>
</dbReference>
<feature type="compositionally biased region" description="Basic and acidic residues" evidence="9">
    <location>
        <begin position="80"/>
        <end position="92"/>
    </location>
</feature>
<evidence type="ECO:0000256" key="7">
    <source>
        <dbReference type="ARBA" id="ARBA00022833"/>
    </source>
</evidence>
<dbReference type="OrthoDB" id="8062037at2759"/>
<protein>
    <recommendedName>
        <fullName evidence="2">RING-type E3 ubiquitin transferase</fullName>
        <ecNumber evidence="2">2.3.2.27</ecNumber>
    </recommendedName>
</protein>
<evidence type="ECO:0000256" key="3">
    <source>
        <dbReference type="ARBA" id="ARBA00022679"/>
    </source>
</evidence>
<dbReference type="PANTHER" id="PTHR45931">
    <property type="entry name" value="SI:CH211-59O9.10"/>
    <property type="match status" value="1"/>
</dbReference>
<feature type="compositionally biased region" description="Polar residues" evidence="9">
    <location>
        <begin position="109"/>
        <end position="121"/>
    </location>
</feature>
<dbReference type="InterPro" id="IPR001841">
    <property type="entry name" value="Znf_RING"/>
</dbReference>
<dbReference type="PROSITE" id="PS50089">
    <property type="entry name" value="ZF_RING_2"/>
    <property type="match status" value="1"/>
</dbReference>
<feature type="compositionally biased region" description="Acidic residues" evidence="9">
    <location>
        <begin position="277"/>
        <end position="289"/>
    </location>
</feature>
<feature type="compositionally biased region" description="Low complexity" evidence="9">
    <location>
        <begin position="314"/>
        <end position="331"/>
    </location>
</feature>
<dbReference type="FunFam" id="3.30.40.10:FF:000127">
    <property type="entry name" value="E3 ubiquitin-protein ligase RNF181"/>
    <property type="match status" value="1"/>
</dbReference>
<evidence type="ECO:0000256" key="1">
    <source>
        <dbReference type="ARBA" id="ARBA00000900"/>
    </source>
</evidence>
<reference evidence="11" key="1">
    <citation type="submission" date="2020-12" db="EMBL/GenBank/DDBJ databases">
        <title>Metabolic potential, ecology and presence of endohyphal bacteria is reflected in genomic diversity of Mucoromycotina.</title>
        <authorList>
            <person name="Muszewska A."/>
            <person name="Okrasinska A."/>
            <person name="Steczkiewicz K."/>
            <person name="Drgas O."/>
            <person name="Orlowska M."/>
            <person name="Perlinska-Lenart U."/>
            <person name="Aleksandrzak-Piekarczyk T."/>
            <person name="Szatraj K."/>
            <person name="Zielenkiewicz U."/>
            <person name="Pilsyk S."/>
            <person name="Malc E."/>
            <person name="Mieczkowski P."/>
            <person name="Kruszewska J.S."/>
            <person name="Biernat P."/>
            <person name="Pawlowska J."/>
        </authorList>
    </citation>
    <scope>NUCLEOTIDE SEQUENCE</scope>
    <source>
        <strain evidence="11">WA0000067209</strain>
    </source>
</reference>
<dbReference type="EMBL" id="JAEPQZ010000004">
    <property type="protein sequence ID" value="KAG2182468.1"/>
    <property type="molecule type" value="Genomic_DNA"/>
</dbReference>
<organism evidence="11 12">
    <name type="scientific">Mortierella isabellina</name>
    <name type="common">Filamentous fungus</name>
    <name type="synonym">Umbelopsis isabellina</name>
    <dbReference type="NCBI Taxonomy" id="91625"/>
    <lineage>
        <taxon>Eukaryota</taxon>
        <taxon>Fungi</taxon>
        <taxon>Fungi incertae sedis</taxon>
        <taxon>Mucoromycota</taxon>
        <taxon>Mucoromycotina</taxon>
        <taxon>Umbelopsidomycetes</taxon>
        <taxon>Umbelopsidales</taxon>
        <taxon>Umbelopsidaceae</taxon>
        <taxon>Umbelopsis</taxon>
    </lineage>
</organism>
<sequence length="346" mass="38680">MAPGPTCTICNDQFVEEFEEQAEAPSFYDEQDSAWEDVLERNRDSNDPISETLQSMLQSWTTPNVNVTVQTSPRTTDTSRPAEHTTTDDSSRTEYSNSNFGEDSDTDSENGTTNNTRQGQDTVRIMQLMNIIQQILSRADGGTNDPLDIQVLAGNPDDYVFTQNGLDDVITQLLEQATNRNAPPPATEDVIAKLKSRTTTSQDVDENQDCSVCKEDFGVAEQVLILPCQHFFHQDCIKQWLQVNGTCPICRHSLVGSSGEEMDVQRTDEHVSQPPQEVEEESNTDDEEFSNNQSTRHAGRVDGHWTSLIPGIFRWTSSSSPYPRPSTTSRDSASRQEQDDNMDALD</sequence>
<evidence type="ECO:0000259" key="10">
    <source>
        <dbReference type="PROSITE" id="PS50089"/>
    </source>
</evidence>
<keyword evidence="6" id="KW-0833">Ubl conjugation pathway</keyword>
<name>A0A8H7UJW5_MORIS</name>
<dbReference type="EC" id="2.3.2.27" evidence="2"/>
<gene>
    <name evidence="11" type="ORF">INT43_007398</name>
</gene>
<dbReference type="Pfam" id="PF13639">
    <property type="entry name" value="zf-RING_2"/>
    <property type="match status" value="1"/>
</dbReference>
<feature type="compositionally biased region" description="Polar residues" evidence="9">
    <location>
        <begin position="60"/>
        <end position="79"/>
    </location>
</feature>
<evidence type="ECO:0000256" key="4">
    <source>
        <dbReference type="ARBA" id="ARBA00022723"/>
    </source>
</evidence>
<feature type="region of interest" description="Disordered" evidence="9">
    <location>
        <begin position="261"/>
        <end position="346"/>
    </location>
</feature>
<dbReference type="GO" id="GO:0016567">
    <property type="term" value="P:protein ubiquitination"/>
    <property type="evidence" value="ECO:0007669"/>
    <property type="project" value="UniProtKB-ARBA"/>
</dbReference>
<evidence type="ECO:0000256" key="5">
    <source>
        <dbReference type="ARBA" id="ARBA00022771"/>
    </source>
</evidence>
<dbReference type="GO" id="GO:0005634">
    <property type="term" value="C:nucleus"/>
    <property type="evidence" value="ECO:0007669"/>
    <property type="project" value="TreeGrafter"/>
</dbReference>
<evidence type="ECO:0000256" key="2">
    <source>
        <dbReference type="ARBA" id="ARBA00012483"/>
    </source>
</evidence>
<dbReference type="SUPFAM" id="SSF57850">
    <property type="entry name" value="RING/U-box"/>
    <property type="match status" value="1"/>
</dbReference>
<keyword evidence="3" id="KW-0808">Transferase</keyword>
<dbReference type="Proteomes" id="UP000654370">
    <property type="component" value="Unassembled WGS sequence"/>
</dbReference>
<evidence type="ECO:0000256" key="8">
    <source>
        <dbReference type="PROSITE-ProRule" id="PRU00175"/>
    </source>
</evidence>
<dbReference type="Gene3D" id="3.30.40.10">
    <property type="entry name" value="Zinc/RING finger domain, C3HC4 (zinc finger)"/>
    <property type="match status" value="1"/>
</dbReference>
<dbReference type="GO" id="GO:0006511">
    <property type="term" value="P:ubiquitin-dependent protein catabolic process"/>
    <property type="evidence" value="ECO:0007669"/>
    <property type="project" value="TreeGrafter"/>
</dbReference>
<feature type="domain" description="RING-type" evidence="10">
    <location>
        <begin position="210"/>
        <end position="251"/>
    </location>
</feature>
<dbReference type="InterPro" id="IPR011016">
    <property type="entry name" value="Znf_RING-CH"/>
</dbReference>
<keyword evidence="7" id="KW-0862">Zinc</keyword>
<keyword evidence="12" id="KW-1185">Reference proteome</keyword>
<comment type="catalytic activity">
    <reaction evidence="1">
        <text>S-ubiquitinyl-[E2 ubiquitin-conjugating enzyme]-L-cysteine + [acceptor protein]-L-lysine = [E2 ubiquitin-conjugating enzyme]-L-cysteine + N(6)-ubiquitinyl-[acceptor protein]-L-lysine.</text>
        <dbReference type="EC" id="2.3.2.27"/>
    </reaction>
</comment>
<keyword evidence="4" id="KW-0479">Metal-binding</keyword>
<feature type="region of interest" description="Disordered" evidence="9">
    <location>
        <begin position="60"/>
        <end position="121"/>
    </location>
</feature>
<dbReference type="PANTHER" id="PTHR45931:SF3">
    <property type="entry name" value="RING ZINC FINGER-CONTAINING PROTEIN"/>
    <property type="match status" value="1"/>
</dbReference>